<dbReference type="RefSeq" id="WP_107394567.1">
    <property type="nucleotide sequence ID" value="NZ_PHHF01000035.1"/>
</dbReference>
<dbReference type="NCBIfam" id="NF033814">
    <property type="entry name" value="copper_CopC"/>
    <property type="match status" value="1"/>
</dbReference>
<dbReference type="GO" id="GO:0005886">
    <property type="term" value="C:plasma membrane"/>
    <property type="evidence" value="ECO:0007669"/>
    <property type="project" value="TreeGrafter"/>
</dbReference>
<evidence type="ECO:0000256" key="4">
    <source>
        <dbReference type="ARBA" id="ARBA00022729"/>
    </source>
</evidence>
<name>A0A2T4I440_9SPHN</name>
<dbReference type="InterPro" id="IPR047685">
    <property type="entry name" value="CopC-like"/>
</dbReference>
<dbReference type="Gene3D" id="2.60.40.1220">
    <property type="match status" value="1"/>
</dbReference>
<dbReference type="PANTHER" id="PTHR34820:SF4">
    <property type="entry name" value="INNER MEMBRANE PROTEIN YEBZ"/>
    <property type="match status" value="1"/>
</dbReference>
<proteinExistence type="inferred from homology"/>
<feature type="chain" id="PRO_5015424533" evidence="7">
    <location>
        <begin position="25"/>
        <end position="127"/>
    </location>
</feature>
<dbReference type="PANTHER" id="PTHR34820">
    <property type="entry name" value="INNER MEMBRANE PROTEIN YEBZ"/>
    <property type="match status" value="1"/>
</dbReference>
<keyword evidence="5" id="KW-0574">Periplasm</keyword>
<dbReference type="SUPFAM" id="SSF81296">
    <property type="entry name" value="E set domains"/>
    <property type="match status" value="1"/>
</dbReference>
<dbReference type="InterPro" id="IPR032694">
    <property type="entry name" value="CopC/D"/>
</dbReference>
<dbReference type="Proteomes" id="UP000241206">
    <property type="component" value="Unassembled WGS sequence"/>
</dbReference>
<reference evidence="9 10" key="1">
    <citation type="submission" date="2017-11" db="EMBL/GenBank/DDBJ databases">
        <title>Sphingomonas oleivorans sp. nov., isolated from oil-contaminated soil.</title>
        <authorList>
            <person name="Wang L."/>
            <person name="Chen L."/>
        </authorList>
    </citation>
    <scope>NUCLEOTIDE SEQUENCE [LARGE SCALE GENOMIC DNA]</scope>
    <source>
        <strain evidence="9 10">K101</strain>
    </source>
</reference>
<sequence length="127" mass="13245">MPSLRGLSIAAIAAGALFASPALAHPKLVSTTPAADASVETPSRITLTFSEQLMPRLSGVEVIMTGMPGMPNHRMAVTGFQTSTGADGKTLIVALPRPLTTGSYQVTWHAVSADTHRIEGNFAFAVK</sequence>
<accession>A0A2T4I440</accession>
<keyword evidence="4 7" id="KW-0732">Signal</keyword>
<dbReference type="InterPro" id="IPR007348">
    <property type="entry name" value="CopC_dom"/>
</dbReference>
<comment type="similarity">
    <text evidence="2">Belongs to the CopC family.</text>
</comment>
<feature type="signal peptide" evidence="7">
    <location>
        <begin position="1"/>
        <end position="24"/>
    </location>
</feature>
<evidence type="ECO:0000256" key="5">
    <source>
        <dbReference type="ARBA" id="ARBA00022764"/>
    </source>
</evidence>
<dbReference type="EMBL" id="PHHF01000035">
    <property type="protein sequence ID" value="PTD24158.1"/>
    <property type="molecule type" value="Genomic_DNA"/>
</dbReference>
<organism evidence="9 10">
    <name type="scientific">Edaphosphingomonas fennica</name>
    <dbReference type="NCBI Taxonomy" id="114404"/>
    <lineage>
        <taxon>Bacteria</taxon>
        <taxon>Pseudomonadati</taxon>
        <taxon>Pseudomonadota</taxon>
        <taxon>Alphaproteobacteria</taxon>
        <taxon>Sphingomonadales</taxon>
        <taxon>Rhizorhabdaceae</taxon>
        <taxon>Edaphosphingomonas</taxon>
    </lineage>
</organism>
<dbReference type="GO" id="GO:0005507">
    <property type="term" value="F:copper ion binding"/>
    <property type="evidence" value="ECO:0007669"/>
    <property type="project" value="InterPro"/>
</dbReference>
<dbReference type="Pfam" id="PF04234">
    <property type="entry name" value="CopC"/>
    <property type="match status" value="1"/>
</dbReference>
<evidence type="ECO:0000256" key="2">
    <source>
        <dbReference type="ARBA" id="ARBA00010509"/>
    </source>
</evidence>
<evidence type="ECO:0000259" key="8">
    <source>
        <dbReference type="Pfam" id="PF04234"/>
    </source>
</evidence>
<comment type="subcellular location">
    <subcellularLocation>
        <location evidence="1">Periplasm</location>
    </subcellularLocation>
</comment>
<dbReference type="AlphaFoldDB" id="A0A2T4I440"/>
<dbReference type="GO" id="GO:0042597">
    <property type="term" value="C:periplasmic space"/>
    <property type="evidence" value="ECO:0007669"/>
    <property type="project" value="UniProtKB-SubCell"/>
</dbReference>
<dbReference type="InterPro" id="IPR014755">
    <property type="entry name" value="Cu-Rt/internalin_Ig-like"/>
</dbReference>
<keyword evidence="6" id="KW-0186">Copper</keyword>
<keyword evidence="10" id="KW-1185">Reference proteome</keyword>
<evidence type="ECO:0000313" key="10">
    <source>
        <dbReference type="Proteomes" id="UP000241206"/>
    </source>
</evidence>
<evidence type="ECO:0000256" key="1">
    <source>
        <dbReference type="ARBA" id="ARBA00004418"/>
    </source>
</evidence>
<evidence type="ECO:0000313" key="9">
    <source>
        <dbReference type="EMBL" id="PTD24158.1"/>
    </source>
</evidence>
<gene>
    <name evidence="9" type="ORF">CV103_07895</name>
</gene>
<evidence type="ECO:0000256" key="3">
    <source>
        <dbReference type="ARBA" id="ARBA00022723"/>
    </source>
</evidence>
<comment type="caution">
    <text evidence="9">The sequence shown here is derived from an EMBL/GenBank/DDBJ whole genome shotgun (WGS) entry which is preliminary data.</text>
</comment>
<protein>
    <submittedName>
        <fullName evidence="9">Copper resistance protein CopC</fullName>
    </submittedName>
</protein>
<dbReference type="InterPro" id="IPR014756">
    <property type="entry name" value="Ig_E-set"/>
</dbReference>
<dbReference type="GO" id="GO:0006825">
    <property type="term" value="P:copper ion transport"/>
    <property type="evidence" value="ECO:0007669"/>
    <property type="project" value="InterPro"/>
</dbReference>
<feature type="domain" description="CopC" evidence="8">
    <location>
        <begin position="25"/>
        <end position="126"/>
    </location>
</feature>
<evidence type="ECO:0000256" key="6">
    <source>
        <dbReference type="ARBA" id="ARBA00023008"/>
    </source>
</evidence>
<keyword evidence="3" id="KW-0479">Metal-binding</keyword>
<evidence type="ECO:0000256" key="7">
    <source>
        <dbReference type="SAM" id="SignalP"/>
    </source>
</evidence>
<dbReference type="GO" id="GO:0046688">
    <property type="term" value="P:response to copper ion"/>
    <property type="evidence" value="ECO:0007669"/>
    <property type="project" value="InterPro"/>
</dbReference>